<organism evidence="1 2">
    <name type="scientific">Epilithonimonas zeae</name>
    <dbReference type="NCBI Taxonomy" id="1416779"/>
    <lineage>
        <taxon>Bacteria</taxon>
        <taxon>Pseudomonadati</taxon>
        <taxon>Bacteroidota</taxon>
        <taxon>Flavobacteriia</taxon>
        <taxon>Flavobacteriales</taxon>
        <taxon>Weeksellaceae</taxon>
        <taxon>Chryseobacterium group</taxon>
        <taxon>Epilithonimonas</taxon>
    </lineage>
</organism>
<keyword evidence="2" id="KW-1185">Reference proteome</keyword>
<accession>A0A1N6GW64</accession>
<dbReference type="AlphaFoldDB" id="A0A1N6GW64"/>
<dbReference type="EMBL" id="FSRK01000001">
    <property type="protein sequence ID" value="SIO11764.1"/>
    <property type="molecule type" value="Genomic_DNA"/>
</dbReference>
<evidence type="ECO:0000313" key="1">
    <source>
        <dbReference type="EMBL" id="SIO11764.1"/>
    </source>
</evidence>
<dbReference type="STRING" id="1416779.SAMN05444409_2092"/>
<evidence type="ECO:0000313" key="2">
    <source>
        <dbReference type="Proteomes" id="UP000185207"/>
    </source>
</evidence>
<proteinExistence type="predicted"/>
<sequence length="65" mass="7055">MPMSEQILADKIENVMLECADETDNPESSRKNFSSKLAAAIINEVKKMTIMATAPNGPVTVTSIE</sequence>
<protein>
    <submittedName>
        <fullName evidence="1">Uncharacterized protein</fullName>
    </submittedName>
</protein>
<dbReference type="Proteomes" id="UP000185207">
    <property type="component" value="Unassembled WGS sequence"/>
</dbReference>
<reference evidence="2" key="1">
    <citation type="submission" date="2016-11" db="EMBL/GenBank/DDBJ databases">
        <authorList>
            <person name="Varghese N."/>
            <person name="Submissions S."/>
        </authorList>
    </citation>
    <scope>NUCLEOTIDE SEQUENCE [LARGE SCALE GENOMIC DNA]</scope>
    <source>
        <strain evidence="2">DSM 27623</strain>
    </source>
</reference>
<name>A0A1N6GW64_9FLAO</name>
<gene>
    <name evidence="1" type="ORF">SAMN05444409_2092</name>
</gene>